<protein>
    <submittedName>
        <fullName evidence="1">AAA family ATPase</fullName>
    </submittedName>
</protein>
<sequence length="213" mass="23002">MQAPDQEAASPPLWPEGTVDLRGGAGRERLCYPAGDVLVVSGLPGSGKSTLIRRAVAGERAVRRVDSQDTRERFERLLPHRLPYALARPCVRLVHYAALRRVVRTGASTVVHDSGRVRWVRAWLAREARRRGAALHLLLLDVGAATALAGQEARGRRVAPRVFARHRRAIARLTAAVTGGAQPRGTASVVLLDRPAADALRTISFERGGGPGE</sequence>
<dbReference type="Pfam" id="PF13671">
    <property type="entry name" value="AAA_33"/>
    <property type="match status" value="1"/>
</dbReference>
<dbReference type="SUPFAM" id="SSF52540">
    <property type="entry name" value="P-loop containing nucleoside triphosphate hydrolases"/>
    <property type="match status" value="1"/>
</dbReference>
<proteinExistence type="predicted"/>
<accession>A0ABW0Z0L8</accession>
<keyword evidence="2" id="KW-1185">Reference proteome</keyword>
<name>A0ABW0Z0L8_9ACTN</name>
<dbReference type="EMBL" id="JBHSPB010000007">
    <property type="protein sequence ID" value="MFC5721253.1"/>
    <property type="molecule type" value="Genomic_DNA"/>
</dbReference>
<evidence type="ECO:0000313" key="1">
    <source>
        <dbReference type="EMBL" id="MFC5721253.1"/>
    </source>
</evidence>
<organism evidence="1 2">
    <name type="scientific">Streptomyces gamaensis</name>
    <dbReference type="NCBI Taxonomy" id="1763542"/>
    <lineage>
        <taxon>Bacteria</taxon>
        <taxon>Bacillati</taxon>
        <taxon>Actinomycetota</taxon>
        <taxon>Actinomycetes</taxon>
        <taxon>Kitasatosporales</taxon>
        <taxon>Streptomycetaceae</taxon>
        <taxon>Streptomyces</taxon>
    </lineage>
</organism>
<gene>
    <name evidence="1" type="ORF">ACFP1Z_13865</name>
</gene>
<dbReference type="Proteomes" id="UP001596083">
    <property type="component" value="Unassembled WGS sequence"/>
</dbReference>
<comment type="caution">
    <text evidence="1">The sequence shown here is derived from an EMBL/GenBank/DDBJ whole genome shotgun (WGS) entry which is preliminary data.</text>
</comment>
<evidence type="ECO:0000313" key="2">
    <source>
        <dbReference type="Proteomes" id="UP001596083"/>
    </source>
</evidence>
<dbReference type="InterPro" id="IPR027417">
    <property type="entry name" value="P-loop_NTPase"/>
</dbReference>
<dbReference type="Gene3D" id="3.40.50.300">
    <property type="entry name" value="P-loop containing nucleotide triphosphate hydrolases"/>
    <property type="match status" value="1"/>
</dbReference>
<reference evidence="2" key="1">
    <citation type="journal article" date="2019" name="Int. J. Syst. Evol. Microbiol.">
        <title>The Global Catalogue of Microorganisms (GCM) 10K type strain sequencing project: providing services to taxonomists for standard genome sequencing and annotation.</title>
        <authorList>
            <consortium name="The Broad Institute Genomics Platform"/>
            <consortium name="The Broad Institute Genome Sequencing Center for Infectious Disease"/>
            <person name="Wu L."/>
            <person name="Ma J."/>
        </authorList>
    </citation>
    <scope>NUCLEOTIDE SEQUENCE [LARGE SCALE GENOMIC DNA]</scope>
    <source>
        <strain evidence="2">CGMCC 4.7304</strain>
    </source>
</reference>
<dbReference type="RefSeq" id="WP_390316484.1">
    <property type="nucleotide sequence ID" value="NZ_JBHSPB010000007.1"/>
</dbReference>